<organism evidence="1 2">
    <name type="scientific">Dreissena polymorpha</name>
    <name type="common">Zebra mussel</name>
    <name type="synonym">Mytilus polymorpha</name>
    <dbReference type="NCBI Taxonomy" id="45954"/>
    <lineage>
        <taxon>Eukaryota</taxon>
        <taxon>Metazoa</taxon>
        <taxon>Spiralia</taxon>
        <taxon>Lophotrochozoa</taxon>
        <taxon>Mollusca</taxon>
        <taxon>Bivalvia</taxon>
        <taxon>Autobranchia</taxon>
        <taxon>Heteroconchia</taxon>
        <taxon>Euheterodonta</taxon>
        <taxon>Imparidentia</taxon>
        <taxon>Neoheterodontei</taxon>
        <taxon>Myida</taxon>
        <taxon>Dreissenoidea</taxon>
        <taxon>Dreissenidae</taxon>
        <taxon>Dreissena</taxon>
    </lineage>
</organism>
<protein>
    <submittedName>
        <fullName evidence="1">Uncharacterized protein</fullName>
    </submittedName>
</protein>
<dbReference type="Proteomes" id="UP000828390">
    <property type="component" value="Unassembled WGS sequence"/>
</dbReference>
<dbReference type="AlphaFoldDB" id="A0A9D4J6J1"/>
<evidence type="ECO:0000313" key="1">
    <source>
        <dbReference type="EMBL" id="KAH3801666.1"/>
    </source>
</evidence>
<evidence type="ECO:0000313" key="2">
    <source>
        <dbReference type="Proteomes" id="UP000828390"/>
    </source>
</evidence>
<proteinExistence type="predicted"/>
<comment type="caution">
    <text evidence="1">The sequence shown here is derived from an EMBL/GenBank/DDBJ whole genome shotgun (WGS) entry which is preliminary data.</text>
</comment>
<reference evidence="1" key="1">
    <citation type="journal article" date="2019" name="bioRxiv">
        <title>The Genome of the Zebra Mussel, Dreissena polymorpha: A Resource for Invasive Species Research.</title>
        <authorList>
            <person name="McCartney M.A."/>
            <person name="Auch B."/>
            <person name="Kono T."/>
            <person name="Mallez S."/>
            <person name="Zhang Y."/>
            <person name="Obille A."/>
            <person name="Becker A."/>
            <person name="Abrahante J.E."/>
            <person name="Garbe J."/>
            <person name="Badalamenti J.P."/>
            <person name="Herman A."/>
            <person name="Mangelson H."/>
            <person name="Liachko I."/>
            <person name="Sullivan S."/>
            <person name="Sone E.D."/>
            <person name="Koren S."/>
            <person name="Silverstein K.A.T."/>
            <person name="Beckman K.B."/>
            <person name="Gohl D.M."/>
        </authorList>
    </citation>
    <scope>NUCLEOTIDE SEQUENCE</scope>
    <source>
        <strain evidence="1">Duluth1</strain>
        <tissue evidence="1">Whole animal</tissue>
    </source>
</reference>
<name>A0A9D4J6J1_DREPO</name>
<gene>
    <name evidence="1" type="ORF">DPMN_155324</name>
</gene>
<keyword evidence="2" id="KW-1185">Reference proteome</keyword>
<sequence length="83" mass="9819">MEAGRRPYLFFVWEYRNVAAQGRYRWCHDQVIRMLANALERERKKNRPRKKSGPQLISCVKEDTTKLTATTSSRSCILQDEND</sequence>
<accession>A0A9D4J6J1</accession>
<reference evidence="1" key="2">
    <citation type="submission" date="2020-11" db="EMBL/GenBank/DDBJ databases">
        <authorList>
            <person name="McCartney M.A."/>
            <person name="Auch B."/>
            <person name="Kono T."/>
            <person name="Mallez S."/>
            <person name="Becker A."/>
            <person name="Gohl D.M."/>
            <person name="Silverstein K.A.T."/>
            <person name="Koren S."/>
            <person name="Bechman K.B."/>
            <person name="Herman A."/>
            <person name="Abrahante J.E."/>
            <person name="Garbe J."/>
        </authorList>
    </citation>
    <scope>NUCLEOTIDE SEQUENCE</scope>
    <source>
        <strain evidence="1">Duluth1</strain>
        <tissue evidence="1">Whole animal</tissue>
    </source>
</reference>
<dbReference type="EMBL" id="JAIWYP010000007">
    <property type="protein sequence ID" value="KAH3801666.1"/>
    <property type="molecule type" value="Genomic_DNA"/>
</dbReference>